<dbReference type="EMBL" id="RSFA01000088">
    <property type="protein sequence ID" value="RSD30048.1"/>
    <property type="molecule type" value="Genomic_DNA"/>
</dbReference>
<protein>
    <submittedName>
        <fullName evidence="1">Uncharacterized protein</fullName>
    </submittedName>
</protein>
<name>A0A427U008_9VIBR</name>
<evidence type="ECO:0000313" key="2">
    <source>
        <dbReference type="Proteomes" id="UP000269041"/>
    </source>
</evidence>
<sequence length="629" mass="69831">MRDKVSQWVDWESQEHSLTAVEALNVAKKKHGTEYMSSLFMTRLSEVTNHQFDTGGLATIELGIINEAATVFVMSQAPDLPHHELFPSQYMLQTFLANLAMELEVLYPMAEDEAMYLQRYYESDPLGLSLYSIALNISLEEYGESELVQKLADQTSSRNSNSLRQFLIANFSAGGRFKERLELVLLEELKQFSVNWKPAYDEFSQSLHGPHPYARVGAMMQSTLLNKWSSLRQDEREALGDWHEQATQLPSYKYGYSMLGEAVVNHFRQHKQQEHHSRWSFPTFAAVTLATLVVPELLGELALGEVAQALIFSRTMFTGARVADAAYTDEFVELALQETARPGAILPQSIALSLSKVTSSSAIGGEIEPGLNHYLGIDAIEGTDYVANVEGSWQRVRRFPLTDDYALFGGMGSLGVHKVARSGAAGWLLNQTANSLRNWVSSGEYRHVLLLGKGQPESLFRHYGESVKSRYGVPQRNMASDGDVTSHRLNGMFPQASSGQLSSLTFNHRLDVVAHGNPYGPICSDQNGLETSLTPSGLARKLFDLGLRQVGVLKVQSCNVGGGFYLTQLERALKKTGIDVGFLAAPKGYLVQLPRLPRAVFSPFPNFSPDRYEVISTGLHLGFPGTRYQ</sequence>
<organism evidence="1 2">
    <name type="scientific">Vibrio pectenicida</name>
    <dbReference type="NCBI Taxonomy" id="62763"/>
    <lineage>
        <taxon>Bacteria</taxon>
        <taxon>Pseudomonadati</taxon>
        <taxon>Pseudomonadota</taxon>
        <taxon>Gammaproteobacteria</taxon>
        <taxon>Vibrionales</taxon>
        <taxon>Vibrionaceae</taxon>
        <taxon>Vibrio</taxon>
    </lineage>
</organism>
<gene>
    <name evidence="1" type="ORF">EJA03_16050</name>
</gene>
<dbReference type="OrthoDB" id="5835616at2"/>
<accession>A0A427U008</accession>
<dbReference type="AlphaFoldDB" id="A0A427U008"/>
<keyword evidence="2" id="KW-1185">Reference proteome</keyword>
<proteinExistence type="predicted"/>
<dbReference type="Proteomes" id="UP000269041">
    <property type="component" value="Unassembled WGS sequence"/>
</dbReference>
<reference evidence="1 2" key="1">
    <citation type="submission" date="2018-12" db="EMBL/GenBank/DDBJ databases">
        <title>Genomic taxonomy of the Vibrionaceae family.</title>
        <authorList>
            <person name="Gomez-Gil B."/>
            <person name="Enciso-Ibarra K."/>
        </authorList>
    </citation>
    <scope>NUCLEOTIDE SEQUENCE [LARGE SCALE GENOMIC DNA]</scope>
    <source>
        <strain evidence="1 2">CAIM 594</strain>
    </source>
</reference>
<comment type="caution">
    <text evidence="1">The sequence shown here is derived from an EMBL/GenBank/DDBJ whole genome shotgun (WGS) entry which is preliminary data.</text>
</comment>
<evidence type="ECO:0000313" key="1">
    <source>
        <dbReference type="EMBL" id="RSD30048.1"/>
    </source>
</evidence>